<dbReference type="InterPro" id="IPR022761">
    <property type="entry name" value="Fumarate_lyase_N"/>
</dbReference>
<dbReference type="PROSITE" id="PS00163">
    <property type="entry name" value="FUMARATE_LYASES"/>
    <property type="match status" value="1"/>
</dbReference>
<comment type="caution">
    <text evidence="4">The sequence shown here is derived from an EMBL/GenBank/DDBJ whole genome shotgun (WGS) entry which is preliminary data.</text>
</comment>
<sequence length="468" mass="49656">MYDFGLLSPVWAGTRAAELTSDTAFAQAMLDVEVAWCTAQVKFGTAPESITAAVAAAGDIDDYDLVAIANQTPNGANALIPLLAAMRDKVAATNADAAAYVHRGATSQDIIDTALMLLTARVGEHALGHLKTSVRQLTDLAAAHANTVMIGRSLDQHAQPISFGYRVSQWIEALGSAGQHFETTLGNLPLQWGGAVGTSTWWVDYFRAEQPENDPMSLVNRQRELLAEELGLFPASVWHANRIPVTTVAQAAFQMVAAAAKLANDVLTAVQAEHAELAEPTAPGRGGSSAMPHKNNPVLSIRLKSAAQVAAGDLNTLHTGVIANTAERADGGWHTEWAALRDLLRTTGAVTEILAELTGGLEVFPEAMRRNLDIHGNYLMLGRITQWLGPVIEAHGGMSEGTGKQFVQTTCQQAIANGDDLAETLVANLPEGLVSVDAVNKVLDPSGYMGGAATIVAEVNSRYRKWSI</sequence>
<name>A0A1B7M358_9MICC</name>
<evidence type="ECO:0000256" key="1">
    <source>
        <dbReference type="ARBA" id="ARBA00023239"/>
    </source>
</evidence>
<dbReference type="InterPro" id="IPR008948">
    <property type="entry name" value="L-Aspartase-like"/>
</dbReference>
<keyword evidence="5" id="KW-1185">Reference proteome</keyword>
<keyword evidence="1" id="KW-0456">Lyase</keyword>
<gene>
    <name evidence="4" type="ORF">A6F49_03545</name>
</gene>
<dbReference type="PRINTS" id="PR00149">
    <property type="entry name" value="FUMRATELYASE"/>
</dbReference>
<evidence type="ECO:0000313" key="4">
    <source>
        <dbReference type="EMBL" id="OAV63015.1"/>
    </source>
</evidence>
<protein>
    <recommendedName>
        <fullName evidence="3">Fumarate lyase N-terminal domain-containing protein</fullName>
    </recommendedName>
</protein>
<dbReference type="AlphaFoldDB" id="A0A1B7M358"/>
<dbReference type="Gene3D" id="1.20.200.10">
    <property type="entry name" value="Fumarase/aspartase (Central domain)"/>
    <property type="match status" value="1"/>
</dbReference>
<dbReference type="PANTHER" id="PTHR43172:SF2">
    <property type="entry name" value="ADENYLOSUCCINATE LYASE C-TERMINAL DOMAIN-CONTAINING PROTEIN"/>
    <property type="match status" value="1"/>
</dbReference>
<dbReference type="GO" id="GO:0016829">
    <property type="term" value="F:lyase activity"/>
    <property type="evidence" value="ECO:0007669"/>
    <property type="project" value="UniProtKB-KW"/>
</dbReference>
<evidence type="ECO:0000313" key="5">
    <source>
        <dbReference type="Proteomes" id="UP000078292"/>
    </source>
</evidence>
<accession>A0A1B7M358</accession>
<dbReference type="Pfam" id="PF00206">
    <property type="entry name" value="Lyase_1"/>
    <property type="match status" value="1"/>
</dbReference>
<dbReference type="STRING" id="1837282.A6F49_03545"/>
<organism evidence="4 5">
    <name type="scientific">Enteractinococcus helveticum</name>
    <dbReference type="NCBI Taxonomy" id="1837282"/>
    <lineage>
        <taxon>Bacteria</taxon>
        <taxon>Bacillati</taxon>
        <taxon>Actinomycetota</taxon>
        <taxon>Actinomycetes</taxon>
        <taxon>Micrococcales</taxon>
        <taxon>Micrococcaceae</taxon>
    </lineage>
</organism>
<evidence type="ECO:0000256" key="2">
    <source>
        <dbReference type="ARBA" id="ARBA00034772"/>
    </source>
</evidence>
<feature type="domain" description="Fumarate lyase N-terminal" evidence="3">
    <location>
        <begin position="26"/>
        <end position="303"/>
    </location>
</feature>
<evidence type="ECO:0000259" key="3">
    <source>
        <dbReference type="Pfam" id="PF00206"/>
    </source>
</evidence>
<comment type="similarity">
    <text evidence="2">Belongs to the class-II fumarase/aspartase family.</text>
</comment>
<proteinExistence type="inferred from homology"/>
<dbReference type="Gene3D" id="1.10.275.10">
    <property type="entry name" value="Fumarase/aspartase (N-terminal domain)"/>
    <property type="match status" value="1"/>
</dbReference>
<reference evidence="4 5" key="1">
    <citation type="submission" date="2016-04" db="EMBL/GenBank/DDBJ databases">
        <title>First whole genome shotgun sequence of the bacterium Enteractinococcus sp. strain UASWS1574.</title>
        <authorList>
            <person name="Crovadore J."/>
            <person name="Chablais R."/>
            <person name="Lefort F."/>
        </authorList>
    </citation>
    <scope>NUCLEOTIDE SEQUENCE [LARGE SCALE GENOMIC DNA]</scope>
    <source>
        <strain evidence="4 5">UASWS1574</strain>
    </source>
</reference>
<dbReference type="Proteomes" id="UP000078292">
    <property type="component" value="Unassembled WGS sequence"/>
</dbReference>
<dbReference type="PANTHER" id="PTHR43172">
    <property type="entry name" value="ADENYLOSUCCINATE LYASE"/>
    <property type="match status" value="1"/>
</dbReference>
<dbReference type="EMBL" id="LXEY01000005">
    <property type="protein sequence ID" value="OAV63015.1"/>
    <property type="molecule type" value="Genomic_DNA"/>
</dbReference>
<dbReference type="SUPFAM" id="SSF48557">
    <property type="entry name" value="L-aspartase-like"/>
    <property type="match status" value="1"/>
</dbReference>
<dbReference type="InterPro" id="IPR020557">
    <property type="entry name" value="Fumarate_lyase_CS"/>
</dbReference>
<dbReference type="InterPro" id="IPR000362">
    <property type="entry name" value="Fumarate_lyase_fam"/>
</dbReference>
<dbReference type="Gene3D" id="1.10.40.30">
    <property type="entry name" value="Fumarase/aspartase (C-terminal domain)"/>
    <property type="match status" value="1"/>
</dbReference>
<dbReference type="InterPro" id="IPR024083">
    <property type="entry name" value="Fumarase/histidase_N"/>
</dbReference>